<gene>
    <name evidence="13" type="ORF">PSTG_00703</name>
</gene>
<evidence type="ECO:0000256" key="1">
    <source>
        <dbReference type="ARBA" id="ARBA00008569"/>
    </source>
</evidence>
<evidence type="ECO:0000313" key="13">
    <source>
        <dbReference type="EMBL" id="KNF06195.1"/>
    </source>
</evidence>
<feature type="compositionally biased region" description="Basic and acidic residues" evidence="11">
    <location>
        <begin position="285"/>
        <end position="294"/>
    </location>
</feature>
<keyword evidence="14" id="KW-1185">Reference proteome</keyword>
<dbReference type="PANTHER" id="PTHR48418">
    <property type="entry name" value="TRNA WYBUTOSINE-SYNTHESIZING PROTEIN 3"/>
    <property type="match status" value="1"/>
</dbReference>
<dbReference type="Gene3D" id="3.30.1960.10">
    <property type="entry name" value="tRNA wybutosine-synthesizing-like"/>
    <property type="match status" value="1"/>
</dbReference>
<evidence type="ECO:0000256" key="3">
    <source>
        <dbReference type="ARBA" id="ARBA00022603"/>
    </source>
</evidence>
<evidence type="ECO:0000259" key="12">
    <source>
        <dbReference type="Pfam" id="PF02676"/>
    </source>
</evidence>
<comment type="function">
    <text evidence="9">S-adenosyl-L-methionine-dependent methyltransferase that acts as a component of the wybutosine biosynthesis pathway. Wybutosine is a hyper modified guanosine with a tricyclic base found at the 3'-position adjacent to the anticodon of eukaryotic phenylalanine tRNA. Probably methylates N-4 position of wybutosine-86 to produce wybutosine-72.</text>
</comment>
<dbReference type="FunFam" id="3.30.1960.10:FF:000003">
    <property type="entry name" value="tRNA methyltransferase"/>
    <property type="match status" value="1"/>
</dbReference>
<dbReference type="Pfam" id="PF02676">
    <property type="entry name" value="TYW3"/>
    <property type="match status" value="1"/>
</dbReference>
<accession>A0A0L0W4I9</accession>
<dbReference type="STRING" id="1165861.A0A0L0W4I9"/>
<dbReference type="AlphaFoldDB" id="A0A0L0W4I9"/>
<feature type="region of interest" description="Disordered" evidence="11">
    <location>
        <begin position="69"/>
        <end position="97"/>
    </location>
</feature>
<evidence type="ECO:0000256" key="6">
    <source>
        <dbReference type="ARBA" id="ARBA00022694"/>
    </source>
</evidence>
<evidence type="ECO:0000256" key="11">
    <source>
        <dbReference type="SAM" id="MobiDB-lite"/>
    </source>
</evidence>
<feature type="domain" description="tRNA wybutosine-synthesizing protein" evidence="12">
    <location>
        <begin position="15"/>
        <end position="269"/>
    </location>
</feature>
<evidence type="ECO:0000256" key="8">
    <source>
        <dbReference type="ARBA" id="ARBA00049202"/>
    </source>
</evidence>
<sequence>MVTGTAEYHNFDLERKQIAQDLAELKDKSTKGTIDEPIRRFLDLINVQPDWISTSTCSGRLVSYLPGPSAETTSLPDDNNTPDPFLSSPASSQRVRPAVNGKGGGTWLFVSHSTLETSQLSDPIKTLFGGNYRLESLTPNPNSWRCDSSSLVVHFVYQPPVFHLLVRSVAIAVPILTTAIGAGFRNSGITIGHRGRVILAIRASTGGLDVPIAIKIKPTEVSASSTDQVSPGTLQLLVSLDYLSKLLLQGNQLMQQNEAKLQRLFDALSTSFHPSKSSDELWESAEDRRQRMRSEGLAARASQSNTTTTTTSASTLVDDDLSQLSLFG</sequence>
<dbReference type="GO" id="GO:0008033">
    <property type="term" value="P:tRNA processing"/>
    <property type="evidence" value="ECO:0007669"/>
    <property type="project" value="UniProtKB-KW"/>
</dbReference>
<keyword evidence="3" id="KW-0489">Methyltransferase</keyword>
<dbReference type="OrthoDB" id="48625at2759"/>
<dbReference type="EC" id="2.1.1.282" evidence="2"/>
<comment type="caution">
    <text evidence="13">The sequence shown here is derived from an EMBL/GenBank/DDBJ whole genome shotgun (WGS) entry which is preliminary data.</text>
</comment>
<protein>
    <recommendedName>
        <fullName evidence="10">tRNA wybutosine-synthesizing protein 3</fullName>
        <ecNumber evidence="2">2.1.1.282</ecNumber>
    </recommendedName>
    <alternativeName>
        <fullName evidence="7">tRNA(Phe) 7-((3-amino-3-carboxypropyl)-4-demethylwyosine(37)-N(4))-methyltransferase</fullName>
    </alternativeName>
</protein>
<dbReference type="PANTHER" id="PTHR48418:SF1">
    <property type="entry name" value="TRNA WYBUTOSINE-SYNTHESIZING PROTEIN 3"/>
    <property type="match status" value="1"/>
</dbReference>
<reference evidence="14" key="1">
    <citation type="submission" date="2014-03" db="EMBL/GenBank/DDBJ databases">
        <title>The Genome Sequence of Puccinia striiformis f. sp. tritici PST-78.</title>
        <authorList>
            <consortium name="The Broad Institute Genome Sequencing Platform"/>
            <person name="Cuomo C."/>
            <person name="Hulbert S."/>
            <person name="Chen X."/>
            <person name="Walker B."/>
            <person name="Young S.K."/>
            <person name="Zeng Q."/>
            <person name="Gargeya S."/>
            <person name="Fitzgerald M."/>
            <person name="Haas B."/>
            <person name="Abouelleil A."/>
            <person name="Alvarado L."/>
            <person name="Arachchi H.M."/>
            <person name="Berlin A.M."/>
            <person name="Chapman S.B."/>
            <person name="Goldberg J."/>
            <person name="Griggs A."/>
            <person name="Gujja S."/>
            <person name="Hansen M."/>
            <person name="Howarth C."/>
            <person name="Imamovic A."/>
            <person name="Larimer J."/>
            <person name="McCowan C."/>
            <person name="Montmayeur A."/>
            <person name="Murphy C."/>
            <person name="Neiman D."/>
            <person name="Pearson M."/>
            <person name="Priest M."/>
            <person name="Roberts A."/>
            <person name="Saif S."/>
            <person name="Shea T."/>
            <person name="Sisk P."/>
            <person name="Sykes S."/>
            <person name="Wortman J."/>
            <person name="Nusbaum C."/>
            <person name="Birren B."/>
        </authorList>
    </citation>
    <scope>NUCLEOTIDE SEQUENCE [LARGE SCALE GENOMIC DNA]</scope>
    <source>
        <strain evidence="14">race PST-78</strain>
    </source>
</reference>
<keyword evidence="6" id="KW-0819">tRNA processing</keyword>
<keyword evidence="4" id="KW-0808">Transferase</keyword>
<evidence type="ECO:0000256" key="9">
    <source>
        <dbReference type="ARBA" id="ARBA00058049"/>
    </source>
</evidence>
<dbReference type="SUPFAM" id="SSF111278">
    <property type="entry name" value="SSo0622-like"/>
    <property type="match status" value="1"/>
</dbReference>
<keyword evidence="5" id="KW-0949">S-adenosyl-L-methionine</keyword>
<evidence type="ECO:0000256" key="4">
    <source>
        <dbReference type="ARBA" id="ARBA00022679"/>
    </source>
</evidence>
<dbReference type="InterPro" id="IPR036602">
    <property type="entry name" value="tRNA_yW-synthesising-like_sf"/>
</dbReference>
<comment type="catalytic activity">
    <reaction evidence="8">
        <text>4-demethyl-7-[(3S)-3-amino-3-carboxypropyl]wyosine(37) in tRNA(Phe) + S-adenosyl-L-methionine = 7-[(3S)-3-amino-3-carboxypropyl]wyosine(37) in tRNA(Phe) + S-adenosyl-L-homocysteine + H(+)</text>
        <dbReference type="Rhea" id="RHEA:36635"/>
        <dbReference type="Rhea" id="RHEA-COMP:10378"/>
        <dbReference type="Rhea" id="RHEA-COMP:10379"/>
        <dbReference type="ChEBI" id="CHEBI:15378"/>
        <dbReference type="ChEBI" id="CHEBI:57856"/>
        <dbReference type="ChEBI" id="CHEBI:59789"/>
        <dbReference type="ChEBI" id="CHEBI:73543"/>
        <dbReference type="ChEBI" id="CHEBI:73550"/>
        <dbReference type="EC" id="2.1.1.282"/>
    </reaction>
</comment>
<dbReference type="Proteomes" id="UP000054564">
    <property type="component" value="Unassembled WGS sequence"/>
</dbReference>
<proteinExistence type="inferred from homology"/>
<name>A0A0L0W4I9_9BASI</name>
<dbReference type="InterPro" id="IPR003827">
    <property type="entry name" value="tRNA_yW-synthesising"/>
</dbReference>
<evidence type="ECO:0000313" key="14">
    <source>
        <dbReference type="Proteomes" id="UP000054564"/>
    </source>
</evidence>
<evidence type="ECO:0000256" key="7">
    <source>
        <dbReference type="ARBA" id="ARBA00030554"/>
    </source>
</evidence>
<dbReference type="GO" id="GO:0032259">
    <property type="term" value="P:methylation"/>
    <property type="evidence" value="ECO:0007669"/>
    <property type="project" value="UniProtKB-KW"/>
</dbReference>
<evidence type="ECO:0000256" key="2">
    <source>
        <dbReference type="ARBA" id="ARBA00012750"/>
    </source>
</evidence>
<dbReference type="GO" id="GO:0008168">
    <property type="term" value="F:methyltransferase activity"/>
    <property type="evidence" value="ECO:0007669"/>
    <property type="project" value="UniProtKB-KW"/>
</dbReference>
<dbReference type="EMBL" id="AJIL01000004">
    <property type="protein sequence ID" value="KNF06195.1"/>
    <property type="molecule type" value="Genomic_DNA"/>
</dbReference>
<evidence type="ECO:0000256" key="10">
    <source>
        <dbReference type="ARBA" id="ARBA00069229"/>
    </source>
</evidence>
<feature type="compositionally biased region" description="Low complexity" evidence="11">
    <location>
        <begin position="298"/>
        <end position="313"/>
    </location>
</feature>
<evidence type="ECO:0000256" key="5">
    <source>
        <dbReference type="ARBA" id="ARBA00022691"/>
    </source>
</evidence>
<comment type="similarity">
    <text evidence="1">Belongs to the TYW3 family.</text>
</comment>
<organism evidence="13 14">
    <name type="scientific">Puccinia striiformis f. sp. tritici PST-78</name>
    <dbReference type="NCBI Taxonomy" id="1165861"/>
    <lineage>
        <taxon>Eukaryota</taxon>
        <taxon>Fungi</taxon>
        <taxon>Dikarya</taxon>
        <taxon>Basidiomycota</taxon>
        <taxon>Pucciniomycotina</taxon>
        <taxon>Pucciniomycetes</taxon>
        <taxon>Pucciniales</taxon>
        <taxon>Pucciniaceae</taxon>
        <taxon>Puccinia</taxon>
    </lineage>
</organism>
<feature type="region of interest" description="Disordered" evidence="11">
    <location>
        <begin position="272"/>
        <end position="313"/>
    </location>
</feature>
<feature type="compositionally biased region" description="Polar residues" evidence="11">
    <location>
        <begin position="70"/>
        <end position="94"/>
    </location>
</feature>